<evidence type="ECO:0000256" key="4">
    <source>
        <dbReference type="ARBA" id="ARBA00022723"/>
    </source>
</evidence>
<dbReference type="InterPro" id="IPR050110">
    <property type="entry name" value="Glyoxalase_II_hydrolase"/>
</dbReference>
<dbReference type="Gene3D" id="3.60.15.10">
    <property type="entry name" value="Ribonuclease Z/Hydroxyacylglutathione hydrolase-like"/>
    <property type="match status" value="1"/>
</dbReference>
<feature type="binding site" evidence="7">
    <location>
        <position position="56"/>
    </location>
    <ligand>
        <name>Zn(2+)</name>
        <dbReference type="ChEBI" id="CHEBI:29105"/>
        <label>1</label>
    </ligand>
</feature>
<dbReference type="PIRSF" id="PIRSF005457">
    <property type="entry name" value="Glx"/>
    <property type="match status" value="1"/>
</dbReference>
<evidence type="ECO:0000256" key="6">
    <source>
        <dbReference type="ARBA" id="ARBA00022833"/>
    </source>
</evidence>
<dbReference type="PANTHER" id="PTHR43705">
    <property type="entry name" value="HYDROXYACYLGLUTATHIONE HYDROLASE"/>
    <property type="match status" value="1"/>
</dbReference>
<feature type="binding site" evidence="7">
    <location>
        <position position="116"/>
    </location>
    <ligand>
        <name>Zn(2+)</name>
        <dbReference type="ChEBI" id="CHEBI:29105"/>
        <label>1</label>
    </ligand>
</feature>
<dbReference type="PANTHER" id="PTHR43705:SF1">
    <property type="entry name" value="HYDROXYACYLGLUTATHIONE HYDROLASE GLOB"/>
    <property type="match status" value="1"/>
</dbReference>
<dbReference type="InterPro" id="IPR017782">
    <property type="entry name" value="Hydroxyacylglutathione_Hdrlase"/>
</dbReference>
<organism evidence="9 10">
    <name type="scientific">Methylocapsa polymorpha</name>
    <dbReference type="NCBI Taxonomy" id="3080828"/>
    <lineage>
        <taxon>Bacteria</taxon>
        <taxon>Pseudomonadati</taxon>
        <taxon>Pseudomonadota</taxon>
        <taxon>Alphaproteobacteria</taxon>
        <taxon>Hyphomicrobiales</taxon>
        <taxon>Beijerinckiaceae</taxon>
        <taxon>Methylocapsa</taxon>
    </lineage>
</organism>
<feature type="binding site" evidence="7">
    <location>
        <position position="58"/>
    </location>
    <ligand>
        <name>Zn(2+)</name>
        <dbReference type="ChEBI" id="CHEBI:29105"/>
        <label>1</label>
    </ligand>
</feature>
<accession>A0ABZ0HUA1</accession>
<dbReference type="EC" id="3.1.2.6" evidence="7"/>
<comment type="function">
    <text evidence="7">Thiolesterase that catalyzes the hydrolysis of S-D-lactoyl-glutathione to form glutathione and D-lactic acid.</text>
</comment>
<dbReference type="SUPFAM" id="SSF56281">
    <property type="entry name" value="Metallo-hydrolase/oxidoreductase"/>
    <property type="match status" value="1"/>
</dbReference>
<dbReference type="InterPro" id="IPR001279">
    <property type="entry name" value="Metallo-B-lactamas"/>
</dbReference>
<evidence type="ECO:0000313" key="9">
    <source>
        <dbReference type="EMBL" id="WOJ90288.1"/>
    </source>
</evidence>
<keyword evidence="5 7" id="KW-0378">Hydrolase</keyword>
<gene>
    <name evidence="7 9" type="primary">gloB</name>
    <name evidence="9" type="ORF">RZS28_03020</name>
</gene>
<comment type="similarity">
    <text evidence="3 7">Belongs to the metallo-beta-lactamase superfamily. Glyoxalase II family.</text>
</comment>
<evidence type="ECO:0000313" key="10">
    <source>
        <dbReference type="Proteomes" id="UP001626536"/>
    </source>
</evidence>
<protein>
    <recommendedName>
        <fullName evidence="7">Hydroxyacylglutathione hydrolase</fullName>
        <ecNumber evidence="7">3.1.2.6</ecNumber>
    </recommendedName>
    <alternativeName>
        <fullName evidence="7">Glyoxalase II</fullName>
        <shortName evidence="7">Glx II</shortName>
    </alternativeName>
</protein>
<evidence type="ECO:0000256" key="5">
    <source>
        <dbReference type="ARBA" id="ARBA00022801"/>
    </source>
</evidence>
<dbReference type="HAMAP" id="MF_01374">
    <property type="entry name" value="Glyoxalase_2"/>
    <property type="match status" value="1"/>
</dbReference>
<comment type="catalytic activity">
    <reaction evidence="1 7">
        <text>an S-(2-hydroxyacyl)glutathione + H2O = a 2-hydroxy carboxylate + glutathione + H(+)</text>
        <dbReference type="Rhea" id="RHEA:21864"/>
        <dbReference type="ChEBI" id="CHEBI:15377"/>
        <dbReference type="ChEBI" id="CHEBI:15378"/>
        <dbReference type="ChEBI" id="CHEBI:57925"/>
        <dbReference type="ChEBI" id="CHEBI:58896"/>
        <dbReference type="ChEBI" id="CHEBI:71261"/>
        <dbReference type="EC" id="3.1.2.6"/>
    </reaction>
</comment>
<feature type="domain" description="Metallo-beta-lactamase" evidence="8">
    <location>
        <begin position="13"/>
        <end position="173"/>
    </location>
</feature>
<feature type="binding site" evidence="7">
    <location>
        <position position="60"/>
    </location>
    <ligand>
        <name>Zn(2+)</name>
        <dbReference type="ChEBI" id="CHEBI:29105"/>
        <label>2</label>
    </ligand>
</feature>
<feature type="binding site" evidence="7">
    <location>
        <position position="173"/>
    </location>
    <ligand>
        <name>Zn(2+)</name>
        <dbReference type="ChEBI" id="CHEBI:29105"/>
        <label>2</label>
    </ligand>
</feature>
<dbReference type="Pfam" id="PF16123">
    <property type="entry name" value="HAGH_C"/>
    <property type="match status" value="1"/>
</dbReference>
<sequence>MTAVIHQFLCLRDNFGVLLHDPRTGATAAIDAPEAAPILAALAAREWRLTDILITHHHADHVQGIAGLKERFPHARVVGPLREAAKIAVGLDVAIAEGESVAIGALEATAMDVPGHTSGHLAYWLRQEDIAFTGDTLFAMGCGRGFEEPAAVLFHSLMKLAALPAETKIYCGHEYTLANARFALSVDPGNVNLRQRALEVARQREEGEFTLPTTIALELATNPFLRVDEPDIQAILGMRGADPAAVFAELRERKNRA</sequence>
<dbReference type="GO" id="GO:0004416">
    <property type="term" value="F:hydroxyacylglutathione hydrolase activity"/>
    <property type="evidence" value="ECO:0007669"/>
    <property type="project" value="UniProtKB-EC"/>
</dbReference>
<dbReference type="NCBIfam" id="TIGR03413">
    <property type="entry name" value="GSH_gloB"/>
    <property type="match status" value="1"/>
</dbReference>
<evidence type="ECO:0000256" key="7">
    <source>
        <dbReference type="HAMAP-Rule" id="MF_01374"/>
    </source>
</evidence>
<dbReference type="InterPro" id="IPR032282">
    <property type="entry name" value="HAGH_C"/>
</dbReference>
<dbReference type="Pfam" id="PF00753">
    <property type="entry name" value="Lactamase_B"/>
    <property type="match status" value="1"/>
</dbReference>
<feature type="binding site" evidence="7">
    <location>
        <position position="135"/>
    </location>
    <ligand>
        <name>Zn(2+)</name>
        <dbReference type="ChEBI" id="CHEBI:29105"/>
        <label>1</label>
    </ligand>
</feature>
<dbReference type="RefSeq" id="WP_407339734.1">
    <property type="nucleotide sequence ID" value="NZ_CP136862.1"/>
</dbReference>
<dbReference type="Proteomes" id="UP001626536">
    <property type="component" value="Chromosome"/>
</dbReference>
<keyword evidence="6 7" id="KW-0862">Zinc</keyword>
<dbReference type="CDD" id="cd07723">
    <property type="entry name" value="hydroxyacylglutathione_hydrolase_MBL-fold"/>
    <property type="match status" value="1"/>
</dbReference>
<evidence type="ECO:0000259" key="8">
    <source>
        <dbReference type="SMART" id="SM00849"/>
    </source>
</evidence>
<feature type="binding site" evidence="7">
    <location>
        <position position="61"/>
    </location>
    <ligand>
        <name>Zn(2+)</name>
        <dbReference type="ChEBI" id="CHEBI:29105"/>
        <label>2</label>
    </ligand>
</feature>
<evidence type="ECO:0000256" key="2">
    <source>
        <dbReference type="ARBA" id="ARBA00004963"/>
    </source>
</evidence>
<keyword evidence="10" id="KW-1185">Reference proteome</keyword>
<comment type="subunit">
    <text evidence="7">Monomer.</text>
</comment>
<proteinExistence type="inferred from homology"/>
<name>A0ABZ0HUA1_9HYPH</name>
<dbReference type="InterPro" id="IPR035680">
    <property type="entry name" value="Clx_II_MBL"/>
</dbReference>
<comment type="pathway">
    <text evidence="2 7">Secondary metabolite metabolism; methylglyoxal degradation; (R)-lactate from methylglyoxal: step 2/2.</text>
</comment>
<dbReference type="SMART" id="SM00849">
    <property type="entry name" value="Lactamase_B"/>
    <property type="match status" value="1"/>
</dbReference>
<dbReference type="InterPro" id="IPR036866">
    <property type="entry name" value="RibonucZ/Hydroxyglut_hydro"/>
</dbReference>
<evidence type="ECO:0000256" key="3">
    <source>
        <dbReference type="ARBA" id="ARBA00006759"/>
    </source>
</evidence>
<comment type="cofactor">
    <cofactor evidence="7">
        <name>Zn(2+)</name>
        <dbReference type="ChEBI" id="CHEBI:29105"/>
    </cofactor>
    <text evidence="7">Binds 2 Zn(2+) ions per subunit.</text>
</comment>
<feature type="binding site" evidence="7">
    <location>
        <position position="135"/>
    </location>
    <ligand>
        <name>Zn(2+)</name>
        <dbReference type="ChEBI" id="CHEBI:29105"/>
        <label>2</label>
    </ligand>
</feature>
<dbReference type="EMBL" id="CP136862">
    <property type="protein sequence ID" value="WOJ90288.1"/>
    <property type="molecule type" value="Genomic_DNA"/>
</dbReference>
<keyword evidence="4 7" id="KW-0479">Metal-binding</keyword>
<reference evidence="9 10" key="1">
    <citation type="submission" date="2023-10" db="EMBL/GenBank/DDBJ databases">
        <title>Novel methanotroph of the genus Methylocapsa from a subarctic wetland.</title>
        <authorList>
            <person name="Belova S.E."/>
            <person name="Oshkin I.Y."/>
            <person name="Miroshnikov K."/>
            <person name="Dedysh S.N."/>
        </authorList>
    </citation>
    <scope>NUCLEOTIDE SEQUENCE [LARGE SCALE GENOMIC DNA]</scope>
    <source>
        <strain evidence="9 10">RX1</strain>
    </source>
</reference>
<evidence type="ECO:0000256" key="1">
    <source>
        <dbReference type="ARBA" id="ARBA00001623"/>
    </source>
</evidence>